<dbReference type="RefSeq" id="WP_028310337.1">
    <property type="nucleotide sequence ID" value="NZ_AXWS01000007.1"/>
</dbReference>
<comment type="pathway">
    <text evidence="8 14">Sulfur metabolism; hydrogen sulfide biosynthesis; sulfite from sulfate.</text>
</comment>
<dbReference type="GO" id="GO:0005737">
    <property type="term" value="C:cytoplasm"/>
    <property type="evidence" value="ECO:0007669"/>
    <property type="project" value="UniProtKB-SubCell"/>
</dbReference>
<dbReference type="PIRSF" id="PIRSF000857">
    <property type="entry name" value="PAPS_reductase"/>
    <property type="match status" value="1"/>
</dbReference>
<dbReference type="Pfam" id="PF01507">
    <property type="entry name" value="PAPS_reduct"/>
    <property type="match status" value="1"/>
</dbReference>
<sequence>MSAPNPNIDTALLDAREASALAVLREAAAEQPAVFSTSFGAEDMVILDLIRRHGLDIASFTLDTGRLNEETYAVMQATEARYGKVVTTYFPDAAAVAALVAKNGINGFYDSVENRKECCGVRKMQPLAKALAGKKAWITGLRASQSVTRTDTPVREWDEARQLTKFNPIIDWSEAEVWAYIRRHDVPYNKLHDQFFPSIGCAPCTRAITPGEDVRAGRWWWENPESKECGLHVKDGQVSPLKFKS</sequence>
<dbReference type="CDD" id="cd23945">
    <property type="entry name" value="PAPS_reductase"/>
    <property type="match status" value="1"/>
</dbReference>
<comment type="subcellular location">
    <subcellularLocation>
        <location evidence="14">Cytoplasm</location>
    </subcellularLocation>
</comment>
<dbReference type="Gene3D" id="3.40.50.620">
    <property type="entry name" value="HUPs"/>
    <property type="match status" value="1"/>
</dbReference>
<feature type="active site" description="Nucleophile; cysteine thiosulfonate intermediate" evidence="14">
    <location>
        <position position="229"/>
    </location>
</feature>
<dbReference type="GO" id="GO:0070814">
    <property type="term" value="P:hydrogen sulfide biosynthetic process"/>
    <property type="evidence" value="ECO:0007669"/>
    <property type="project" value="UniProtKB-UniRule"/>
</dbReference>
<dbReference type="GO" id="GO:0043866">
    <property type="term" value="F:adenylyl-sulfate reductase (thioredoxin) activity"/>
    <property type="evidence" value="ECO:0007669"/>
    <property type="project" value="UniProtKB-EC"/>
</dbReference>
<dbReference type="OrthoDB" id="9794018at2"/>
<keyword evidence="5 14" id="KW-0408">Iron</keyword>
<keyword evidence="3 14" id="KW-0479">Metal-binding</keyword>
<evidence type="ECO:0000256" key="11">
    <source>
        <dbReference type="ARBA" id="ARBA00030894"/>
    </source>
</evidence>
<evidence type="ECO:0000256" key="8">
    <source>
        <dbReference type="ARBA" id="ARBA00024327"/>
    </source>
</evidence>
<evidence type="ECO:0000256" key="12">
    <source>
        <dbReference type="ARBA" id="ARBA00032041"/>
    </source>
</evidence>
<evidence type="ECO:0000256" key="3">
    <source>
        <dbReference type="ARBA" id="ARBA00022723"/>
    </source>
</evidence>
<evidence type="ECO:0000256" key="10">
    <source>
        <dbReference type="ARBA" id="ARBA00029514"/>
    </source>
</evidence>
<feature type="binding site" evidence="14">
    <location>
        <position position="204"/>
    </location>
    <ligand>
        <name>[4Fe-4S] cluster</name>
        <dbReference type="ChEBI" id="CHEBI:49883"/>
    </ligand>
</feature>
<feature type="binding site" evidence="14">
    <location>
        <position position="119"/>
    </location>
    <ligand>
        <name>[4Fe-4S] cluster</name>
        <dbReference type="ChEBI" id="CHEBI:49883"/>
    </ligand>
</feature>
<comment type="function">
    <text evidence="7 14">Catalyzes the formation of sulfite from adenosine 5'-phosphosulfate (APS) using thioredoxin as an electron donor.</text>
</comment>
<dbReference type="Proteomes" id="UP000675920">
    <property type="component" value="Unplaced"/>
</dbReference>
<dbReference type="InterPro" id="IPR004511">
    <property type="entry name" value="PAPS/APS_Rdtase"/>
</dbReference>
<dbReference type="GO" id="GO:0019344">
    <property type="term" value="P:cysteine biosynthetic process"/>
    <property type="evidence" value="ECO:0007669"/>
    <property type="project" value="InterPro"/>
</dbReference>
<dbReference type="InterPro" id="IPR002500">
    <property type="entry name" value="PAPS_reduct_dom"/>
</dbReference>
<dbReference type="GO" id="GO:0019379">
    <property type="term" value="P:sulfate assimilation, phosphoadenylyl sulfate reduction by phosphoadenylyl-sulfate reductase (thioredoxin)"/>
    <property type="evidence" value="ECO:0007669"/>
    <property type="project" value="UniProtKB-UniRule"/>
</dbReference>
<evidence type="ECO:0000256" key="4">
    <source>
        <dbReference type="ARBA" id="ARBA00023002"/>
    </source>
</evidence>
<dbReference type="PANTHER" id="PTHR46482">
    <property type="entry name" value="5'-ADENYLYLSULFATE REDUCTASE 3, CHLOROPLASTIC"/>
    <property type="match status" value="1"/>
</dbReference>
<dbReference type="EC" id="1.8.4.10" evidence="9 14"/>
<dbReference type="GO" id="GO:0046872">
    <property type="term" value="F:metal ion binding"/>
    <property type="evidence" value="ECO:0007669"/>
    <property type="project" value="UniProtKB-KW"/>
</dbReference>
<evidence type="ECO:0000256" key="7">
    <source>
        <dbReference type="ARBA" id="ARBA00024298"/>
    </source>
</evidence>
<dbReference type="PANTHER" id="PTHR46482:SF9">
    <property type="entry name" value="5'-ADENYLYLSULFATE REDUCTASE 1, CHLOROPLASTIC"/>
    <property type="match status" value="1"/>
</dbReference>
<feature type="domain" description="Phosphoadenosine phosphosulphate reductase" evidence="15">
    <location>
        <begin position="33"/>
        <end position="207"/>
    </location>
</feature>
<feature type="binding site" evidence="14">
    <location>
        <position position="118"/>
    </location>
    <ligand>
        <name>[4Fe-4S] cluster</name>
        <dbReference type="ChEBI" id="CHEBI:49883"/>
    </ligand>
</feature>
<dbReference type="HAMAP" id="MF_00063">
    <property type="entry name" value="CysH"/>
    <property type="match status" value="1"/>
</dbReference>
<dbReference type="InterPro" id="IPR014729">
    <property type="entry name" value="Rossmann-like_a/b/a_fold"/>
</dbReference>
<keyword evidence="16" id="KW-1185">Reference proteome</keyword>
<keyword evidence="2 14" id="KW-0963">Cytoplasm</keyword>
<evidence type="ECO:0000256" key="2">
    <source>
        <dbReference type="ARBA" id="ARBA00022490"/>
    </source>
</evidence>
<accession>A0A8B6X1Q1</accession>
<name>A0A8B6X1Q1_9BURK</name>
<evidence type="ECO:0000256" key="6">
    <source>
        <dbReference type="ARBA" id="ARBA00023014"/>
    </source>
</evidence>
<gene>
    <name evidence="14" type="primary">cysH</name>
</gene>
<feature type="binding site" evidence="14">
    <location>
        <position position="201"/>
    </location>
    <ligand>
        <name>[4Fe-4S] cluster</name>
        <dbReference type="ChEBI" id="CHEBI:49883"/>
    </ligand>
</feature>
<dbReference type="InterPro" id="IPR011798">
    <property type="entry name" value="APS_reductase"/>
</dbReference>
<evidence type="ECO:0000256" key="5">
    <source>
        <dbReference type="ARBA" id="ARBA00023004"/>
    </source>
</evidence>
<proteinExistence type="inferred from homology"/>
<dbReference type="SUPFAM" id="SSF52402">
    <property type="entry name" value="Adenine nucleotide alpha hydrolases-like"/>
    <property type="match status" value="1"/>
</dbReference>
<dbReference type="GO" id="GO:0004604">
    <property type="term" value="F:phosphoadenylyl-sulfate reductase (thioredoxin) activity"/>
    <property type="evidence" value="ECO:0007669"/>
    <property type="project" value="UniProtKB-UniRule"/>
</dbReference>
<evidence type="ECO:0000256" key="14">
    <source>
        <dbReference type="HAMAP-Rule" id="MF_00063"/>
    </source>
</evidence>
<comment type="catalytic activity">
    <reaction evidence="13 14">
        <text>[thioredoxin]-disulfide + sulfite + AMP + 2 H(+) = adenosine 5'-phosphosulfate + [thioredoxin]-dithiol</text>
        <dbReference type="Rhea" id="RHEA:21976"/>
        <dbReference type="Rhea" id="RHEA-COMP:10698"/>
        <dbReference type="Rhea" id="RHEA-COMP:10700"/>
        <dbReference type="ChEBI" id="CHEBI:15378"/>
        <dbReference type="ChEBI" id="CHEBI:17359"/>
        <dbReference type="ChEBI" id="CHEBI:29950"/>
        <dbReference type="ChEBI" id="CHEBI:50058"/>
        <dbReference type="ChEBI" id="CHEBI:58243"/>
        <dbReference type="ChEBI" id="CHEBI:456215"/>
        <dbReference type="EC" id="1.8.4.10"/>
    </reaction>
</comment>
<protein>
    <recommendedName>
        <fullName evidence="10 14">Adenosine 5'-phosphosulfate reductase</fullName>
        <shortName evidence="14">APS reductase</shortName>
        <ecNumber evidence="9 14">1.8.4.10</ecNumber>
    </recommendedName>
    <alternativeName>
        <fullName evidence="12 14">5'-adenylylsulfate reductase</fullName>
    </alternativeName>
    <alternativeName>
        <fullName evidence="11 14">Thioredoxin-dependent 5'-adenylylsulfate reductase</fullName>
    </alternativeName>
</protein>
<evidence type="ECO:0000256" key="13">
    <source>
        <dbReference type="ARBA" id="ARBA00048441"/>
    </source>
</evidence>
<comment type="cofactor">
    <cofactor evidence="14">
        <name>[4Fe-4S] cluster</name>
        <dbReference type="ChEBI" id="CHEBI:49883"/>
    </cofactor>
    <text evidence="14">Binds 1 [4Fe-4S] cluster per subunit.</text>
</comment>
<evidence type="ECO:0000313" key="17">
    <source>
        <dbReference type="RefSeq" id="WP_028310337.1"/>
    </source>
</evidence>
<dbReference type="GO" id="GO:0051539">
    <property type="term" value="F:4 iron, 4 sulfur cluster binding"/>
    <property type="evidence" value="ECO:0007669"/>
    <property type="project" value="UniProtKB-UniRule"/>
</dbReference>
<reference evidence="17" key="1">
    <citation type="submission" date="2025-08" db="UniProtKB">
        <authorList>
            <consortium name="RefSeq"/>
        </authorList>
    </citation>
    <scope>IDENTIFICATION</scope>
</reference>
<organism evidence="16 17">
    <name type="scientific">Derxia gummosa DSM 723</name>
    <dbReference type="NCBI Taxonomy" id="1121388"/>
    <lineage>
        <taxon>Bacteria</taxon>
        <taxon>Pseudomonadati</taxon>
        <taxon>Pseudomonadota</taxon>
        <taxon>Betaproteobacteria</taxon>
        <taxon>Burkholderiales</taxon>
        <taxon>Alcaligenaceae</taxon>
        <taxon>Derxia</taxon>
    </lineage>
</organism>
<evidence type="ECO:0000256" key="1">
    <source>
        <dbReference type="ARBA" id="ARBA00009732"/>
    </source>
</evidence>
<dbReference type="AlphaFoldDB" id="A0A8B6X1Q1"/>
<keyword evidence="4 14" id="KW-0560">Oxidoreductase</keyword>
<dbReference type="NCBIfam" id="TIGR02055">
    <property type="entry name" value="APS_reductase"/>
    <property type="match status" value="1"/>
</dbReference>
<evidence type="ECO:0000256" key="9">
    <source>
        <dbReference type="ARBA" id="ARBA00024386"/>
    </source>
</evidence>
<dbReference type="NCBIfam" id="NF002537">
    <property type="entry name" value="PRK02090.1"/>
    <property type="match status" value="1"/>
</dbReference>
<comment type="similarity">
    <text evidence="1 14">Belongs to the PAPS reductase family. CysH subfamily.</text>
</comment>
<evidence type="ECO:0000313" key="16">
    <source>
        <dbReference type="Proteomes" id="UP000675920"/>
    </source>
</evidence>
<keyword evidence="6 14" id="KW-0411">Iron-sulfur</keyword>
<evidence type="ECO:0000259" key="15">
    <source>
        <dbReference type="Pfam" id="PF01507"/>
    </source>
</evidence>